<organism evidence="1 2">
    <name type="scientific">Glomus cerebriforme</name>
    <dbReference type="NCBI Taxonomy" id="658196"/>
    <lineage>
        <taxon>Eukaryota</taxon>
        <taxon>Fungi</taxon>
        <taxon>Fungi incertae sedis</taxon>
        <taxon>Mucoromycota</taxon>
        <taxon>Glomeromycotina</taxon>
        <taxon>Glomeromycetes</taxon>
        <taxon>Glomerales</taxon>
        <taxon>Glomeraceae</taxon>
        <taxon>Glomus</taxon>
    </lineage>
</organism>
<protein>
    <submittedName>
        <fullName evidence="1">Uncharacterized protein</fullName>
    </submittedName>
</protein>
<gene>
    <name evidence="1" type="ORF">C1645_879824</name>
</gene>
<sequence length="96" mass="11420">MDKHKESTKEIGIDARFPLYKEWALKDNQILGIRESDTRIKKAIYNELIKYVEIGELKEEDIPKVHTIQNWISSYTHVFKQKATEYELEAELLRNP</sequence>
<reference evidence="1 2" key="1">
    <citation type="submission" date="2018-06" db="EMBL/GenBank/DDBJ databases">
        <title>Comparative genomics reveals the genomic features of Rhizophagus irregularis, R. cerebriforme, R. diaphanum and Gigaspora rosea, and their symbiotic lifestyle signature.</title>
        <authorList>
            <person name="Morin E."/>
            <person name="San Clemente H."/>
            <person name="Chen E.C.H."/>
            <person name="De La Providencia I."/>
            <person name="Hainaut M."/>
            <person name="Kuo A."/>
            <person name="Kohler A."/>
            <person name="Murat C."/>
            <person name="Tang N."/>
            <person name="Roy S."/>
            <person name="Loubradou J."/>
            <person name="Henrissat B."/>
            <person name="Grigoriev I.V."/>
            <person name="Corradi N."/>
            <person name="Roux C."/>
            <person name="Martin F.M."/>
        </authorList>
    </citation>
    <scope>NUCLEOTIDE SEQUENCE [LARGE SCALE GENOMIC DNA]</scope>
    <source>
        <strain evidence="1 2">DAOM 227022</strain>
    </source>
</reference>
<evidence type="ECO:0000313" key="1">
    <source>
        <dbReference type="EMBL" id="RIA84598.1"/>
    </source>
</evidence>
<keyword evidence="2" id="KW-1185">Reference proteome</keyword>
<name>A0A397SF28_9GLOM</name>
<evidence type="ECO:0000313" key="2">
    <source>
        <dbReference type="Proteomes" id="UP000265703"/>
    </source>
</evidence>
<dbReference type="AlphaFoldDB" id="A0A397SF28"/>
<accession>A0A397SF28</accession>
<dbReference type="OrthoDB" id="2425422at2759"/>
<comment type="caution">
    <text evidence="1">The sequence shown here is derived from an EMBL/GenBank/DDBJ whole genome shotgun (WGS) entry which is preliminary data.</text>
</comment>
<dbReference type="EMBL" id="QKYT01000481">
    <property type="protein sequence ID" value="RIA84598.1"/>
    <property type="molecule type" value="Genomic_DNA"/>
</dbReference>
<dbReference type="Proteomes" id="UP000265703">
    <property type="component" value="Unassembled WGS sequence"/>
</dbReference>
<proteinExistence type="predicted"/>